<feature type="transmembrane region" description="Helical" evidence="1">
    <location>
        <begin position="91"/>
        <end position="117"/>
    </location>
</feature>
<keyword evidence="1" id="KW-1133">Transmembrane helix</keyword>
<keyword evidence="2" id="KW-0732">Signal</keyword>
<gene>
    <name evidence="3" type="ORF">COW24_04110</name>
</gene>
<organism evidence="3 4">
    <name type="scientific">Candidatus Kerfeldbacteria bacterium CG15_BIG_FIL_POST_REV_8_21_14_020_45_12</name>
    <dbReference type="NCBI Taxonomy" id="2014247"/>
    <lineage>
        <taxon>Bacteria</taxon>
        <taxon>Candidatus Kerfeldiibacteriota</taxon>
    </lineage>
</organism>
<sequence>MRVRQATKYIWSLVVGALALSPVAAFAQNILPGCAENGDCTACDFITLFVNIAQWVLGVVSGVAMLMVVVGGLMWIISAGNPERVKRGQQILIGAVIGVALVLSGYLIVSFTIASLLGQSGFSTAPTLYSNDWNEYCTSGTRPASANSDCSDSATPDGALCKDSSCGVDGGCVCASGTCTPICTVAAGSGGKGGQCVADGATDCTGAGGTVISNGGLCGNPSEAKQICCTGL</sequence>
<evidence type="ECO:0000256" key="2">
    <source>
        <dbReference type="SAM" id="SignalP"/>
    </source>
</evidence>
<dbReference type="Pfam" id="PF18895">
    <property type="entry name" value="T4SS_pilin"/>
    <property type="match status" value="1"/>
</dbReference>
<accession>A0A2M7H3B1</accession>
<feature type="chain" id="PRO_5014921802" evidence="2">
    <location>
        <begin position="28"/>
        <end position="232"/>
    </location>
</feature>
<evidence type="ECO:0000313" key="3">
    <source>
        <dbReference type="EMBL" id="PIW36720.1"/>
    </source>
</evidence>
<evidence type="ECO:0000256" key="1">
    <source>
        <dbReference type="SAM" id="Phobius"/>
    </source>
</evidence>
<name>A0A2M7H3B1_9BACT</name>
<feature type="transmembrane region" description="Helical" evidence="1">
    <location>
        <begin position="55"/>
        <end position="79"/>
    </location>
</feature>
<protein>
    <submittedName>
        <fullName evidence="3">Uncharacterized protein</fullName>
    </submittedName>
</protein>
<dbReference type="InterPro" id="IPR043993">
    <property type="entry name" value="T4SS_pilin"/>
</dbReference>
<dbReference type="Proteomes" id="UP000230292">
    <property type="component" value="Unassembled WGS sequence"/>
</dbReference>
<comment type="caution">
    <text evidence="3">The sequence shown here is derived from an EMBL/GenBank/DDBJ whole genome shotgun (WGS) entry which is preliminary data.</text>
</comment>
<keyword evidence="1" id="KW-0812">Transmembrane</keyword>
<reference evidence="3 4" key="1">
    <citation type="submission" date="2017-09" db="EMBL/GenBank/DDBJ databases">
        <title>Depth-based differentiation of microbial function through sediment-hosted aquifers and enrichment of novel symbionts in the deep terrestrial subsurface.</title>
        <authorList>
            <person name="Probst A.J."/>
            <person name="Ladd B."/>
            <person name="Jarett J.K."/>
            <person name="Geller-Mcgrath D.E."/>
            <person name="Sieber C.M."/>
            <person name="Emerson J.B."/>
            <person name="Anantharaman K."/>
            <person name="Thomas B.C."/>
            <person name="Malmstrom R."/>
            <person name="Stieglmeier M."/>
            <person name="Klingl A."/>
            <person name="Woyke T."/>
            <person name="Ryan C.M."/>
            <person name="Banfield J.F."/>
        </authorList>
    </citation>
    <scope>NUCLEOTIDE SEQUENCE [LARGE SCALE GENOMIC DNA]</scope>
    <source>
        <strain evidence="3">CG15_BIG_FIL_POST_REV_8_21_14_020_45_12</strain>
    </source>
</reference>
<dbReference type="AlphaFoldDB" id="A0A2M7H3B1"/>
<keyword evidence="1" id="KW-0472">Membrane</keyword>
<evidence type="ECO:0000313" key="4">
    <source>
        <dbReference type="Proteomes" id="UP000230292"/>
    </source>
</evidence>
<proteinExistence type="predicted"/>
<dbReference type="EMBL" id="PFGC01000042">
    <property type="protein sequence ID" value="PIW36720.1"/>
    <property type="molecule type" value="Genomic_DNA"/>
</dbReference>
<feature type="signal peptide" evidence="2">
    <location>
        <begin position="1"/>
        <end position="27"/>
    </location>
</feature>